<dbReference type="InterPro" id="IPR036890">
    <property type="entry name" value="HATPase_C_sf"/>
</dbReference>
<keyword evidence="12" id="KW-0472">Membrane</keyword>
<dbReference type="GO" id="GO:0000155">
    <property type="term" value="F:phosphorelay sensor kinase activity"/>
    <property type="evidence" value="ECO:0007669"/>
    <property type="project" value="InterPro"/>
</dbReference>
<evidence type="ECO:0000259" key="13">
    <source>
        <dbReference type="PROSITE" id="PS01124"/>
    </source>
</evidence>
<feature type="transmembrane region" description="Helical" evidence="12">
    <location>
        <begin position="169"/>
        <end position="190"/>
    </location>
</feature>
<dbReference type="InterPro" id="IPR003594">
    <property type="entry name" value="HATPase_dom"/>
</dbReference>
<keyword evidence="7 16" id="KW-0067">ATP-binding</keyword>
<dbReference type="Gene3D" id="3.40.50.2300">
    <property type="match status" value="1"/>
</dbReference>
<evidence type="ECO:0000256" key="2">
    <source>
        <dbReference type="ARBA" id="ARBA00012438"/>
    </source>
</evidence>
<comment type="catalytic activity">
    <reaction evidence="1">
        <text>ATP + protein L-histidine = ADP + protein N-phospho-L-histidine.</text>
        <dbReference type="EC" id="2.7.13.3"/>
    </reaction>
</comment>
<keyword evidence="17" id="KW-1185">Reference proteome</keyword>
<evidence type="ECO:0000256" key="4">
    <source>
        <dbReference type="ARBA" id="ARBA00022679"/>
    </source>
</evidence>
<name>A0A9X3J421_9BACT</name>
<feature type="transmembrane region" description="Helical" evidence="12">
    <location>
        <begin position="33"/>
        <end position="55"/>
    </location>
</feature>
<keyword evidence="8" id="KW-0902">Two-component regulatory system</keyword>
<evidence type="ECO:0000313" key="16">
    <source>
        <dbReference type="EMBL" id="MCY1718888.1"/>
    </source>
</evidence>
<dbReference type="EMBL" id="JAPOHD010000003">
    <property type="protein sequence ID" value="MCY1718888.1"/>
    <property type="molecule type" value="Genomic_DNA"/>
</dbReference>
<dbReference type="InterPro" id="IPR009057">
    <property type="entry name" value="Homeodomain-like_sf"/>
</dbReference>
<dbReference type="SUPFAM" id="SSF46689">
    <property type="entry name" value="Homeodomain-like"/>
    <property type="match status" value="1"/>
</dbReference>
<dbReference type="InterPro" id="IPR018060">
    <property type="entry name" value="HTH_AraC"/>
</dbReference>
<dbReference type="InterPro" id="IPR005467">
    <property type="entry name" value="His_kinase_dom"/>
</dbReference>
<dbReference type="CDD" id="cd00082">
    <property type="entry name" value="HisKA"/>
    <property type="match status" value="1"/>
</dbReference>
<feature type="transmembrane region" description="Helical" evidence="12">
    <location>
        <begin position="61"/>
        <end position="79"/>
    </location>
</feature>
<keyword evidence="12" id="KW-0812">Transmembrane</keyword>
<evidence type="ECO:0000256" key="7">
    <source>
        <dbReference type="ARBA" id="ARBA00022840"/>
    </source>
</evidence>
<dbReference type="SMART" id="SM00388">
    <property type="entry name" value="HisKA"/>
    <property type="match status" value="1"/>
</dbReference>
<dbReference type="Gene3D" id="1.10.10.60">
    <property type="entry name" value="Homeodomain-like"/>
    <property type="match status" value="1"/>
</dbReference>
<dbReference type="InterPro" id="IPR001789">
    <property type="entry name" value="Sig_transdc_resp-reg_receiver"/>
</dbReference>
<keyword evidence="12" id="KW-1133">Transmembrane helix</keyword>
<dbReference type="SMART" id="SM00342">
    <property type="entry name" value="HTH_ARAC"/>
    <property type="match status" value="1"/>
</dbReference>
<evidence type="ECO:0000259" key="15">
    <source>
        <dbReference type="PROSITE" id="PS50110"/>
    </source>
</evidence>
<dbReference type="Pfam" id="PF00512">
    <property type="entry name" value="HisKA"/>
    <property type="match status" value="1"/>
</dbReference>
<dbReference type="CDD" id="cd17574">
    <property type="entry name" value="REC_OmpR"/>
    <property type="match status" value="1"/>
</dbReference>
<feature type="transmembrane region" description="Helical" evidence="12">
    <location>
        <begin position="139"/>
        <end position="157"/>
    </location>
</feature>
<evidence type="ECO:0000256" key="6">
    <source>
        <dbReference type="ARBA" id="ARBA00022777"/>
    </source>
</evidence>
<accession>A0A9X3J421</accession>
<evidence type="ECO:0000256" key="12">
    <source>
        <dbReference type="SAM" id="Phobius"/>
    </source>
</evidence>
<dbReference type="SMART" id="SM00387">
    <property type="entry name" value="HATPase_c"/>
    <property type="match status" value="1"/>
</dbReference>
<organism evidence="16 17">
    <name type="scientific">Draconibacterium aestuarii</name>
    <dbReference type="NCBI Taxonomy" id="2998507"/>
    <lineage>
        <taxon>Bacteria</taxon>
        <taxon>Pseudomonadati</taxon>
        <taxon>Bacteroidota</taxon>
        <taxon>Bacteroidia</taxon>
        <taxon>Marinilabiliales</taxon>
        <taxon>Prolixibacteraceae</taxon>
        <taxon>Draconibacterium</taxon>
    </lineage>
</organism>
<protein>
    <recommendedName>
        <fullName evidence="2">histidine kinase</fullName>
        <ecNumber evidence="2">2.7.13.3</ecNumber>
    </recommendedName>
</protein>
<keyword evidence="6" id="KW-0418">Kinase</keyword>
<dbReference type="PROSITE" id="PS50110">
    <property type="entry name" value="RESPONSE_REGULATORY"/>
    <property type="match status" value="1"/>
</dbReference>
<feature type="domain" description="Response regulatory" evidence="15">
    <location>
        <begin position="478"/>
        <end position="593"/>
    </location>
</feature>
<keyword evidence="3 11" id="KW-0597">Phosphoprotein</keyword>
<evidence type="ECO:0000313" key="17">
    <source>
        <dbReference type="Proteomes" id="UP001145087"/>
    </source>
</evidence>
<evidence type="ECO:0000256" key="9">
    <source>
        <dbReference type="ARBA" id="ARBA00023015"/>
    </source>
</evidence>
<dbReference type="AlphaFoldDB" id="A0A9X3J421"/>
<proteinExistence type="predicted"/>
<dbReference type="Pfam" id="PF00072">
    <property type="entry name" value="Response_reg"/>
    <property type="match status" value="1"/>
</dbReference>
<dbReference type="EC" id="2.7.13.3" evidence="2"/>
<gene>
    <name evidence="16" type="ORF">OU798_00950</name>
</gene>
<dbReference type="Pfam" id="PF02518">
    <property type="entry name" value="HATPase_c"/>
    <property type="match status" value="1"/>
</dbReference>
<evidence type="ECO:0000256" key="8">
    <source>
        <dbReference type="ARBA" id="ARBA00023012"/>
    </source>
</evidence>
<dbReference type="SMART" id="SM00448">
    <property type="entry name" value="REC"/>
    <property type="match status" value="1"/>
</dbReference>
<dbReference type="InterPro" id="IPR003661">
    <property type="entry name" value="HisK_dim/P_dom"/>
</dbReference>
<dbReference type="Gene3D" id="1.10.287.130">
    <property type="match status" value="1"/>
</dbReference>
<feature type="transmembrane region" description="Helical" evidence="12">
    <location>
        <begin position="86"/>
        <end position="106"/>
    </location>
</feature>
<keyword evidence="5" id="KW-0547">Nucleotide-binding</keyword>
<comment type="caution">
    <text evidence="16">The sequence shown here is derived from an EMBL/GenBank/DDBJ whole genome shotgun (WGS) entry which is preliminary data.</text>
</comment>
<dbReference type="InterPro" id="IPR004358">
    <property type="entry name" value="Sig_transdc_His_kin-like_C"/>
</dbReference>
<dbReference type="PANTHER" id="PTHR43547:SF2">
    <property type="entry name" value="HYBRID SIGNAL TRANSDUCTION HISTIDINE KINASE C"/>
    <property type="match status" value="1"/>
</dbReference>
<dbReference type="PANTHER" id="PTHR43547">
    <property type="entry name" value="TWO-COMPONENT HISTIDINE KINASE"/>
    <property type="match status" value="1"/>
</dbReference>
<dbReference type="InterPro" id="IPR011006">
    <property type="entry name" value="CheY-like_superfamily"/>
</dbReference>
<dbReference type="SUPFAM" id="SSF55874">
    <property type="entry name" value="ATPase domain of HSP90 chaperone/DNA topoisomerase II/histidine kinase"/>
    <property type="match status" value="1"/>
</dbReference>
<keyword evidence="9" id="KW-0805">Transcription regulation</keyword>
<dbReference type="Proteomes" id="UP001145087">
    <property type="component" value="Unassembled WGS sequence"/>
</dbReference>
<dbReference type="InterPro" id="IPR036097">
    <property type="entry name" value="HisK_dim/P_sf"/>
</dbReference>
<dbReference type="PROSITE" id="PS50109">
    <property type="entry name" value="HIS_KIN"/>
    <property type="match status" value="1"/>
</dbReference>
<dbReference type="GO" id="GO:0005524">
    <property type="term" value="F:ATP binding"/>
    <property type="evidence" value="ECO:0007669"/>
    <property type="project" value="UniProtKB-KW"/>
</dbReference>
<reference evidence="16" key="1">
    <citation type="submission" date="2022-11" db="EMBL/GenBank/DDBJ databases">
        <title>Marilongibacter aestuarii gen. nov., sp. nov., isolated from tidal flat sediment.</title>
        <authorList>
            <person name="Jiayan W."/>
        </authorList>
    </citation>
    <scope>NUCLEOTIDE SEQUENCE</scope>
    <source>
        <strain evidence="16">Z1-6</strain>
    </source>
</reference>
<dbReference type="Pfam" id="PF12833">
    <property type="entry name" value="HTH_18"/>
    <property type="match status" value="1"/>
</dbReference>
<dbReference type="RefSeq" id="WP_343331227.1">
    <property type="nucleotide sequence ID" value="NZ_JAPOHD010000003.1"/>
</dbReference>
<keyword evidence="4" id="KW-0808">Transferase</keyword>
<dbReference type="SUPFAM" id="SSF47384">
    <property type="entry name" value="Homodimeric domain of signal transducing histidine kinase"/>
    <property type="match status" value="1"/>
</dbReference>
<evidence type="ECO:0000256" key="3">
    <source>
        <dbReference type="ARBA" id="ARBA00022553"/>
    </source>
</evidence>
<feature type="modified residue" description="4-aspartylphosphate" evidence="11">
    <location>
        <position position="526"/>
    </location>
</feature>
<sequence>MKYTPGKEIINRIDCHLADQRLDPEAKLRKRWAWIWMVVTFVFVVLSIAVTLFVWNLWPLSWFGIMFLLGYAIGFPVYRRARRFDLVINILFTVFTTGAMFAMLQTGGLTTSLGYVFIGMNCAMGSILAGNLRWTIGMFIWYCITVLIVGIFQPVLATPEYITPHINTISFVGLTFWINSCILLIVILFMKDKSRYEEAEAERLRKIDEAKTKLFTNVSHEFRTPLTLIQGIAEQLEQHPERWLQSGPGKIKAQSQVLLQLVNQMLDIAKIEANEMPLDLINGDINRFIRYLAESFYSLAESLHINLIVSNEENPVYTDYDPDKLMHIISNLLSNALKFTPAGGQIYVKVEKGIEREKEVVRIIVKDTGRGIPQDSVEKIFERFYHAPDKYDQIPGTGLGLALTSELVKLIKGKIRVKSEEGKGAEFSVSLPVLKNAKGSNDHGISVINPELIDAGMPKSEAGPVFETNREKQEELPLLLIVEDNNDVIEYLQVILDKHYNIELASNGKAGFEKAREIIPDIILSDVMMPLIDGFEMLKQLKADIRTDHIPVVILTARGDFDSKLTGLEIGADHYLIKPFNEKELLLKLNNLLELRKKMQKQLGSLPFSRTDENIKYKQETLFIKRLNTLIGHELHNEDFGINDICESMNMSRAQLYRKFSALTNNSVGHYLRSYRLLHAKTLLEKHGRNVSEAAFESGFRNLSHFSTCFHEEFGFAPNTLLR</sequence>
<dbReference type="PROSITE" id="PS01124">
    <property type="entry name" value="HTH_ARAC_FAMILY_2"/>
    <property type="match status" value="1"/>
</dbReference>
<dbReference type="SUPFAM" id="SSF52172">
    <property type="entry name" value="CheY-like"/>
    <property type="match status" value="1"/>
</dbReference>
<dbReference type="PRINTS" id="PR00344">
    <property type="entry name" value="BCTRLSENSOR"/>
</dbReference>
<evidence type="ECO:0000259" key="14">
    <source>
        <dbReference type="PROSITE" id="PS50109"/>
    </source>
</evidence>
<evidence type="ECO:0000256" key="11">
    <source>
        <dbReference type="PROSITE-ProRule" id="PRU00169"/>
    </source>
</evidence>
<dbReference type="GO" id="GO:0043565">
    <property type="term" value="F:sequence-specific DNA binding"/>
    <property type="evidence" value="ECO:0007669"/>
    <property type="project" value="InterPro"/>
</dbReference>
<dbReference type="Gene3D" id="3.30.565.10">
    <property type="entry name" value="Histidine kinase-like ATPase, C-terminal domain"/>
    <property type="match status" value="1"/>
</dbReference>
<keyword evidence="10" id="KW-0804">Transcription</keyword>
<dbReference type="FunFam" id="3.30.565.10:FF:000037">
    <property type="entry name" value="Hybrid sensor histidine kinase/response regulator"/>
    <property type="match status" value="1"/>
</dbReference>
<evidence type="ECO:0000256" key="10">
    <source>
        <dbReference type="ARBA" id="ARBA00023163"/>
    </source>
</evidence>
<dbReference type="GO" id="GO:0003700">
    <property type="term" value="F:DNA-binding transcription factor activity"/>
    <property type="evidence" value="ECO:0007669"/>
    <property type="project" value="InterPro"/>
</dbReference>
<evidence type="ECO:0000256" key="5">
    <source>
        <dbReference type="ARBA" id="ARBA00022741"/>
    </source>
</evidence>
<feature type="domain" description="HTH araC/xylS-type" evidence="13">
    <location>
        <begin position="625"/>
        <end position="723"/>
    </location>
</feature>
<feature type="domain" description="Histidine kinase" evidence="14">
    <location>
        <begin position="217"/>
        <end position="435"/>
    </location>
</feature>
<evidence type="ECO:0000256" key="1">
    <source>
        <dbReference type="ARBA" id="ARBA00000085"/>
    </source>
</evidence>